<keyword evidence="1 6" id="KW-0032">Aminotransferase</keyword>
<proteinExistence type="predicted"/>
<evidence type="ECO:0000256" key="1">
    <source>
        <dbReference type="ARBA" id="ARBA00022576"/>
    </source>
</evidence>
<evidence type="ECO:0000256" key="3">
    <source>
        <dbReference type="ARBA" id="ARBA00022898"/>
    </source>
</evidence>
<dbReference type="Proteomes" id="UP000019102">
    <property type="component" value="Unassembled WGS sequence"/>
</dbReference>
<dbReference type="InterPro" id="IPR015424">
    <property type="entry name" value="PyrdxlP-dep_Trfase"/>
</dbReference>
<dbReference type="InterPro" id="IPR004839">
    <property type="entry name" value="Aminotransferase_I/II_large"/>
</dbReference>
<dbReference type="GO" id="GO:0000105">
    <property type="term" value="P:L-histidine biosynthetic process"/>
    <property type="evidence" value="ECO:0007669"/>
    <property type="project" value="UniProtKB-KW"/>
</dbReference>
<keyword evidence="4" id="KW-0368">Histidine biosynthesis</keyword>
<keyword evidence="7" id="KW-1185">Reference proteome</keyword>
<dbReference type="Pfam" id="PF00155">
    <property type="entry name" value="Aminotran_1_2"/>
    <property type="match status" value="1"/>
</dbReference>
<reference evidence="6 7" key="1">
    <citation type="journal article" date="2014" name="Genome Announc.">
        <title>Draft Genome Sequence of the Boron-Tolerant and Moderately Halotolerant Bacterium Gracilibacillus boraciitolerans JCM 21714T.</title>
        <authorList>
            <person name="Ahmed I."/>
            <person name="Oshima K."/>
            <person name="Suda W."/>
            <person name="Kitamura K."/>
            <person name="Iida T."/>
            <person name="Ohmori Y."/>
            <person name="Fujiwara T."/>
            <person name="Hattori M."/>
            <person name="Ohkuma M."/>
        </authorList>
    </citation>
    <scope>NUCLEOTIDE SEQUENCE [LARGE SCALE GENOMIC DNA]</scope>
    <source>
        <strain evidence="6 7">JCM 21714</strain>
    </source>
</reference>
<keyword evidence="2 6" id="KW-0808">Transferase</keyword>
<evidence type="ECO:0000313" key="7">
    <source>
        <dbReference type="Proteomes" id="UP000019102"/>
    </source>
</evidence>
<dbReference type="SUPFAM" id="SSF53383">
    <property type="entry name" value="PLP-dependent transferases"/>
    <property type="match status" value="1"/>
</dbReference>
<sequence length="208" mass="23086">MLDHLEIYPDGYATQLRAALASKLGVGEKQLIFGCGSDEVVDIICRTYLENGTNTIMATPTFPQYKHNALIQGADIVEVPLVNGYHDLPNMLKAINKDTRVIWLCSPNNPTGTLINKEELVSFLNKCPSDTMVVLDEAYFEYIEQRKNPNSISLLETYNNLVILRTFSKAYGLANLRVGYGIASEEIATYLNITRGPFNTTSVSQLSA</sequence>
<dbReference type="STRING" id="1298598.JCM21714_318"/>
<evidence type="ECO:0000313" key="6">
    <source>
        <dbReference type="EMBL" id="GAE91370.1"/>
    </source>
</evidence>
<dbReference type="GO" id="GO:0008483">
    <property type="term" value="F:transaminase activity"/>
    <property type="evidence" value="ECO:0007669"/>
    <property type="project" value="UniProtKB-KW"/>
</dbReference>
<dbReference type="CDD" id="cd00609">
    <property type="entry name" value="AAT_like"/>
    <property type="match status" value="1"/>
</dbReference>
<comment type="caution">
    <text evidence="6">The sequence shown here is derived from an EMBL/GenBank/DDBJ whole genome shotgun (WGS) entry which is preliminary data.</text>
</comment>
<dbReference type="GO" id="GO:0030170">
    <property type="term" value="F:pyridoxal phosphate binding"/>
    <property type="evidence" value="ECO:0007669"/>
    <property type="project" value="InterPro"/>
</dbReference>
<dbReference type="PANTHER" id="PTHR43643">
    <property type="entry name" value="HISTIDINOL-PHOSPHATE AMINOTRANSFERASE 2"/>
    <property type="match status" value="1"/>
</dbReference>
<gene>
    <name evidence="6" type="ORF">JCM21714_318</name>
</gene>
<dbReference type="AlphaFoldDB" id="W4VD87"/>
<organism evidence="6 7">
    <name type="scientific">Gracilibacillus boraciitolerans JCM 21714</name>
    <dbReference type="NCBI Taxonomy" id="1298598"/>
    <lineage>
        <taxon>Bacteria</taxon>
        <taxon>Bacillati</taxon>
        <taxon>Bacillota</taxon>
        <taxon>Bacilli</taxon>
        <taxon>Bacillales</taxon>
        <taxon>Bacillaceae</taxon>
        <taxon>Gracilibacillus</taxon>
    </lineage>
</organism>
<protein>
    <submittedName>
        <fullName evidence="6">Biosynthetic aromatic amino acid aminotransferase beta</fullName>
    </submittedName>
</protein>
<accession>W4VD87</accession>
<evidence type="ECO:0000259" key="5">
    <source>
        <dbReference type="Pfam" id="PF00155"/>
    </source>
</evidence>
<name>W4VD87_9BACI</name>
<evidence type="ECO:0000256" key="4">
    <source>
        <dbReference type="ARBA" id="ARBA00023102"/>
    </source>
</evidence>
<dbReference type="InterPro" id="IPR050106">
    <property type="entry name" value="HistidinolP_aminotransfase"/>
</dbReference>
<dbReference type="EMBL" id="BAVS01000001">
    <property type="protein sequence ID" value="GAE91370.1"/>
    <property type="molecule type" value="Genomic_DNA"/>
</dbReference>
<dbReference type="PANTHER" id="PTHR43643:SF3">
    <property type="entry name" value="HISTIDINOL-PHOSPHATE AMINOTRANSFERASE"/>
    <property type="match status" value="1"/>
</dbReference>
<feature type="domain" description="Aminotransferase class I/classII large" evidence="5">
    <location>
        <begin position="6"/>
        <end position="205"/>
    </location>
</feature>
<dbReference type="InterPro" id="IPR015421">
    <property type="entry name" value="PyrdxlP-dep_Trfase_major"/>
</dbReference>
<dbReference type="Gene3D" id="3.40.640.10">
    <property type="entry name" value="Type I PLP-dependent aspartate aminotransferase-like (Major domain)"/>
    <property type="match status" value="1"/>
</dbReference>
<evidence type="ECO:0000256" key="2">
    <source>
        <dbReference type="ARBA" id="ARBA00022679"/>
    </source>
</evidence>
<keyword evidence="3" id="KW-0663">Pyridoxal phosphate</keyword>
<keyword evidence="4" id="KW-0028">Amino-acid biosynthesis</keyword>
<dbReference type="eggNOG" id="COG0079">
    <property type="taxonomic scope" value="Bacteria"/>
</dbReference>